<evidence type="ECO:0000256" key="1">
    <source>
        <dbReference type="SAM" id="Phobius"/>
    </source>
</evidence>
<evidence type="ECO:0000313" key="3">
    <source>
        <dbReference type="Proteomes" id="UP001529085"/>
    </source>
</evidence>
<protein>
    <recommendedName>
        <fullName evidence="4">Sugar transporter</fullName>
    </recommendedName>
</protein>
<keyword evidence="1" id="KW-0472">Membrane</keyword>
<feature type="transmembrane region" description="Helical" evidence="1">
    <location>
        <begin position="86"/>
        <end position="106"/>
    </location>
</feature>
<feature type="transmembrane region" description="Helical" evidence="1">
    <location>
        <begin position="118"/>
        <end position="135"/>
    </location>
</feature>
<accession>A0ABT6G0W6</accession>
<keyword evidence="3" id="KW-1185">Reference proteome</keyword>
<gene>
    <name evidence="2" type="ORF">P7122_07365</name>
</gene>
<keyword evidence="1" id="KW-0812">Transmembrane</keyword>
<proteinExistence type="predicted"/>
<keyword evidence="1" id="KW-1133">Transmembrane helix</keyword>
<reference evidence="2 3" key="1">
    <citation type="submission" date="2023-03" db="EMBL/GenBank/DDBJ databases">
        <title>Strain YYF002 represents a novel species in the genus Winogradskyella isolated from seawater.</title>
        <authorList>
            <person name="Fu Z.-Y."/>
        </authorList>
    </citation>
    <scope>NUCLEOTIDE SEQUENCE [LARGE SCALE GENOMIC DNA]</scope>
    <source>
        <strain evidence="2 3">YYF002</strain>
    </source>
</reference>
<dbReference type="RefSeq" id="WP_278005137.1">
    <property type="nucleotide sequence ID" value="NZ_JARSBN010000003.1"/>
</dbReference>
<organism evidence="2 3">
    <name type="scientific">Winogradskyella marincola</name>
    <dbReference type="NCBI Taxonomy" id="3037795"/>
    <lineage>
        <taxon>Bacteria</taxon>
        <taxon>Pseudomonadati</taxon>
        <taxon>Bacteroidota</taxon>
        <taxon>Flavobacteriia</taxon>
        <taxon>Flavobacteriales</taxon>
        <taxon>Flavobacteriaceae</taxon>
        <taxon>Winogradskyella</taxon>
    </lineage>
</organism>
<comment type="caution">
    <text evidence="2">The sequence shown here is derived from an EMBL/GenBank/DDBJ whole genome shotgun (WGS) entry which is preliminary data.</text>
</comment>
<name>A0ABT6G0W6_9FLAO</name>
<dbReference type="EMBL" id="JARSBN010000003">
    <property type="protein sequence ID" value="MDG4715684.1"/>
    <property type="molecule type" value="Genomic_DNA"/>
</dbReference>
<evidence type="ECO:0000313" key="2">
    <source>
        <dbReference type="EMBL" id="MDG4715684.1"/>
    </source>
</evidence>
<feature type="transmembrane region" description="Helical" evidence="1">
    <location>
        <begin position="58"/>
        <end position="79"/>
    </location>
</feature>
<feature type="transmembrane region" description="Helical" evidence="1">
    <location>
        <begin position="12"/>
        <end position="31"/>
    </location>
</feature>
<sequence length="144" mass="16241">MTNSLQKPPIWFWIVSAIALLWNSLGVHGYISQAYELSAYTDAYTTDQLEVISTLPSWYTALFAIAVFTGALGCLLLLLRKKAAKFLLIISFVAATIQMVYFLFIADLKGVDFSANEIMSYMIIVFALFLVWFSNHSAKKGWIH</sequence>
<evidence type="ECO:0008006" key="4">
    <source>
        <dbReference type="Google" id="ProtNLM"/>
    </source>
</evidence>
<dbReference type="Proteomes" id="UP001529085">
    <property type="component" value="Unassembled WGS sequence"/>
</dbReference>